<proteinExistence type="predicted"/>
<keyword evidence="2" id="KW-0472">Membrane</keyword>
<evidence type="ECO:0000256" key="1">
    <source>
        <dbReference type="SAM" id="MobiDB-lite"/>
    </source>
</evidence>
<dbReference type="RefSeq" id="WP_343983930.1">
    <property type="nucleotide sequence ID" value="NZ_BAAAHK010000025.1"/>
</dbReference>
<reference evidence="4" key="1">
    <citation type="journal article" date="2019" name="Int. J. Syst. Evol. Microbiol.">
        <title>The Global Catalogue of Microorganisms (GCM) 10K type strain sequencing project: providing services to taxonomists for standard genome sequencing and annotation.</title>
        <authorList>
            <consortium name="The Broad Institute Genomics Platform"/>
            <consortium name="The Broad Institute Genome Sequencing Center for Infectious Disease"/>
            <person name="Wu L."/>
            <person name="Ma J."/>
        </authorList>
    </citation>
    <scope>NUCLEOTIDE SEQUENCE [LARGE SCALE GENOMIC DNA]</scope>
    <source>
        <strain evidence="4">JCM 10977</strain>
    </source>
</reference>
<name>A0ABP4C997_9ACTN</name>
<sequence>MTDLKTLLDQAAGPDPILTDDDLLGDLRRGKRSARRRQLAGVGGGATVLAVMAVGAWAVLPGAHDTGLGSGPAGQPAPPANAVLPSSVPTTAKSGPPDRTHPPVQAPAPATPVKLVPDGVVRPGTDLVCGLKPEGWEPVVYKSSKIASSSLVFQNPELDPTKYDESSTRLTVRHAKIWNENGQMLVEKYGQTWESLPHVMAGSRQAVATLSDLPKAITSRDVHMRMGPTQLLQTTGPRALGWDLPTLLRFTASCSFAK</sequence>
<feature type="transmembrane region" description="Helical" evidence="2">
    <location>
        <begin position="39"/>
        <end position="60"/>
    </location>
</feature>
<evidence type="ECO:0000313" key="3">
    <source>
        <dbReference type="EMBL" id="GAA0963126.1"/>
    </source>
</evidence>
<organism evidence="3 4">
    <name type="scientific">Kribbella koreensis</name>
    <dbReference type="NCBI Taxonomy" id="57909"/>
    <lineage>
        <taxon>Bacteria</taxon>
        <taxon>Bacillati</taxon>
        <taxon>Actinomycetota</taxon>
        <taxon>Actinomycetes</taxon>
        <taxon>Propionibacteriales</taxon>
        <taxon>Kribbellaceae</taxon>
        <taxon>Kribbella</taxon>
    </lineage>
</organism>
<comment type="caution">
    <text evidence="3">The sequence shown here is derived from an EMBL/GenBank/DDBJ whole genome shotgun (WGS) entry which is preliminary data.</text>
</comment>
<evidence type="ECO:0000256" key="2">
    <source>
        <dbReference type="SAM" id="Phobius"/>
    </source>
</evidence>
<dbReference type="EMBL" id="BAAAHK010000025">
    <property type="protein sequence ID" value="GAA0963126.1"/>
    <property type="molecule type" value="Genomic_DNA"/>
</dbReference>
<protein>
    <submittedName>
        <fullName evidence="3">Uncharacterized protein</fullName>
    </submittedName>
</protein>
<keyword evidence="2" id="KW-0812">Transmembrane</keyword>
<evidence type="ECO:0000313" key="4">
    <source>
        <dbReference type="Proteomes" id="UP001500542"/>
    </source>
</evidence>
<keyword evidence="4" id="KW-1185">Reference proteome</keyword>
<gene>
    <name evidence="3" type="ORF">GCM10009554_82100</name>
</gene>
<feature type="region of interest" description="Disordered" evidence="1">
    <location>
        <begin position="68"/>
        <end position="117"/>
    </location>
</feature>
<keyword evidence="2" id="KW-1133">Transmembrane helix</keyword>
<accession>A0ABP4C997</accession>
<dbReference type="Proteomes" id="UP001500542">
    <property type="component" value="Unassembled WGS sequence"/>
</dbReference>